<evidence type="ECO:0000313" key="2">
    <source>
        <dbReference type="Proteomes" id="UP000621386"/>
    </source>
</evidence>
<dbReference type="Proteomes" id="UP000621386">
    <property type="component" value="Unassembled WGS sequence"/>
</dbReference>
<gene>
    <name evidence="1" type="ORF">JK361_23490</name>
</gene>
<organism evidence="1 2">
    <name type="scientific">Streptomyces musisoli</name>
    <dbReference type="NCBI Taxonomy" id="2802280"/>
    <lineage>
        <taxon>Bacteria</taxon>
        <taxon>Bacillati</taxon>
        <taxon>Actinomycetota</taxon>
        <taxon>Actinomycetes</taxon>
        <taxon>Kitasatosporales</taxon>
        <taxon>Streptomycetaceae</taxon>
        <taxon>Streptomyces</taxon>
    </lineage>
</organism>
<protein>
    <submittedName>
        <fullName evidence="1">Uncharacterized protein</fullName>
    </submittedName>
</protein>
<proteinExistence type="predicted"/>
<sequence length="124" mass="13154">MTRVPARAHDFTAVYAEEDLGPTTAPFTRRPSPAGDGIVVEGDCPRCHGSTRTEYRHGLPGTGTKGLLSWLAGRAAEPEDDAEALVREVYFCECGHPHPDLPPDTPAGCGASWRISTLLEGGPA</sequence>
<comment type="caution">
    <text evidence="1">The sequence shown here is derived from an EMBL/GenBank/DDBJ whole genome shotgun (WGS) entry which is preliminary data.</text>
</comment>
<accession>A0ABS1P585</accession>
<name>A0ABS1P585_9ACTN</name>
<keyword evidence="2" id="KW-1185">Reference proteome</keyword>
<reference evidence="1 2" key="1">
    <citation type="submission" date="2021-01" db="EMBL/GenBank/DDBJ databases">
        <title>WGS of actinomycetes isolated from Thailand.</title>
        <authorList>
            <person name="Thawai C."/>
        </authorList>
    </citation>
    <scope>NUCLEOTIDE SEQUENCE [LARGE SCALE GENOMIC DNA]</scope>
    <source>
        <strain evidence="1 2">CH5-8</strain>
    </source>
</reference>
<evidence type="ECO:0000313" key="1">
    <source>
        <dbReference type="EMBL" id="MBL1107525.1"/>
    </source>
</evidence>
<dbReference type="RefSeq" id="WP_201821466.1">
    <property type="nucleotide sequence ID" value="NZ_JAERRH010000009.1"/>
</dbReference>
<dbReference type="EMBL" id="JAERRH010000009">
    <property type="protein sequence ID" value="MBL1107525.1"/>
    <property type="molecule type" value="Genomic_DNA"/>
</dbReference>